<comment type="caution">
    <text evidence="3">The sequence shown here is derived from an EMBL/GenBank/DDBJ whole genome shotgun (WGS) entry which is preliminary data.</text>
</comment>
<protein>
    <recommendedName>
        <fullName evidence="5">DUF4947 domain-containing protein</fullName>
    </recommendedName>
</protein>
<evidence type="ECO:0000256" key="1">
    <source>
        <dbReference type="SAM" id="MobiDB-lite"/>
    </source>
</evidence>
<reference evidence="3 4" key="1">
    <citation type="submission" date="2016-01" db="EMBL/GenBank/DDBJ databases">
        <title>Highly variable Streptococcus oralis are common among viridans streptococci isolated from primates.</title>
        <authorList>
            <person name="Denapaite D."/>
            <person name="Rieger M."/>
            <person name="Koendgen S."/>
            <person name="Brueckner R."/>
            <person name="Ochigava I."/>
            <person name="Kappeler P."/>
            <person name="Maetz-Rensing K."/>
            <person name="Leendertz F."/>
            <person name="Hakenbeck R."/>
        </authorList>
    </citation>
    <scope>NUCLEOTIDE SEQUENCE [LARGE SCALE GENOMIC DNA]</scope>
    <source>
        <strain evidence="3 4">DD07</strain>
    </source>
</reference>
<feature type="compositionally biased region" description="Basic and acidic residues" evidence="1">
    <location>
        <begin position="67"/>
        <end position="83"/>
    </location>
</feature>
<keyword evidence="2" id="KW-0732">Signal</keyword>
<feature type="compositionally biased region" description="Polar residues" evidence="1">
    <location>
        <begin position="24"/>
        <end position="34"/>
    </location>
</feature>
<dbReference type="AlphaFoldDB" id="A0A139N546"/>
<feature type="region of interest" description="Disordered" evidence="1">
    <location>
        <begin position="24"/>
        <end position="112"/>
    </location>
</feature>
<accession>A0A139N546</accession>
<gene>
    <name evidence="3" type="ORF">SGODD07_01380</name>
</gene>
<dbReference type="Pfam" id="PF16305">
    <property type="entry name" value="DUF4947"/>
    <property type="match status" value="1"/>
</dbReference>
<dbReference type="Proteomes" id="UP000070096">
    <property type="component" value="Unassembled WGS sequence"/>
</dbReference>
<proteinExistence type="predicted"/>
<organism evidence="3 4">
    <name type="scientific">Streptococcus gordonii</name>
    <dbReference type="NCBI Taxonomy" id="1302"/>
    <lineage>
        <taxon>Bacteria</taxon>
        <taxon>Bacillati</taxon>
        <taxon>Bacillota</taxon>
        <taxon>Bacilli</taxon>
        <taxon>Lactobacillales</taxon>
        <taxon>Streptococcaceae</taxon>
        <taxon>Streptococcus</taxon>
    </lineage>
</organism>
<evidence type="ECO:0000256" key="2">
    <source>
        <dbReference type="SAM" id="SignalP"/>
    </source>
</evidence>
<dbReference type="PROSITE" id="PS51257">
    <property type="entry name" value="PROKAR_LIPOPROTEIN"/>
    <property type="match status" value="1"/>
</dbReference>
<sequence length="228" mass="24994">MRLKKYSTLLFTILTIITLAACKSNSKGQANSNKPAEESSSSKSEEKTKSTSKEEKTSKEIQSSSKESGEKDNSGFSEKREASDEGDQSAPKDKIYAKGHGSVSYNSSDGQIKAQVPSYEGYTEEKVKEALGEPEAVIRDPKYLTGNFRNQEIKNLKSLYLDQHLTKEQLSAFGAAVADVAVGVGLAGGDESANSYVLYSYKKNEVFLVFYKGQLLYITPDPAYLSFD</sequence>
<evidence type="ECO:0008006" key="5">
    <source>
        <dbReference type="Google" id="ProtNLM"/>
    </source>
</evidence>
<dbReference type="PATRIC" id="fig|1302.21.peg.1544"/>
<evidence type="ECO:0000313" key="3">
    <source>
        <dbReference type="EMBL" id="KXT71166.1"/>
    </source>
</evidence>
<feature type="signal peptide" evidence="2">
    <location>
        <begin position="1"/>
        <end position="20"/>
    </location>
</feature>
<feature type="compositionally biased region" description="Basic and acidic residues" evidence="1">
    <location>
        <begin position="43"/>
        <end position="59"/>
    </location>
</feature>
<dbReference type="InterPro" id="IPR032542">
    <property type="entry name" value="DUF4947"/>
</dbReference>
<evidence type="ECO:0000313" key="4">
    <source>
        <dbReference type="Proteomes" id="UP000070096"/>
    </source>
</evidence>
<name>A0A139N546_STRGN</name>
<feature type="chain" id="PRO_5039625647" description="DUF4947 domain-containing protein" evidence="2">
    <location>
        <begin position="21"/>
        <end position="228"/>
    </location>
</feature>
<dbReference type="EMBL" id="LQRC01000199">
    <property type="protein sequence ID" value="KXT71166.1"/>
    <property type="molecule type" value="Genomic_DNA"/>
</dbReference>